<organism evidence="2 3">
    <name type="scientific">Paenibacillus albus</name>
    <dbReference type="NCBI Taxonomy" id="2495582"/>
    <lineage>
        <taxon>Bacteria</taxon>
        <taxon>Bacillati</taxon>
        <taxon>Bacillota</taxon>
        <taxon>Bacilli</taxon>
        <taxon>Bacillales</taxon>
        <taxon>Paenibacillaceae</taxon>
        <taxon>Paenibacillus</taxon>
    </lineage>
</organism>
<accession>A0A3Q8X5V3</accession>
<dbReference type="InterPro" id="IPR016181">
    <property type="entry name" value="Acyl_CoA_acyltransferase"/>
</dbReference>
<keyword evidence="3" id="KW-1185">Reference proteome</keyword>
<evidence type="ECO:0000259" key="1">
    <source>
        <dbReference type="PROSITE" id="PS51186"/>
    </source>
</evidence>
<protein>
    <submittedName>
        <fullName evidence="2">N-acetyltransferase</fullName>
    </submittedName>
</protein>
<dbReference type="Gene3D" id="3.40.630.30">
    <property type="match status" value="1"/>
</dbReference>
<dbReference type="Pfam" id="PF13302">
    <property type="entry name" value="Acetyltransf_3"/>
    <property type="match status" value="1"/>
</dbReference>
<dbReference type="KEGG" id="palb:EJC50_17250"/>
<dbReference type="AlphaFoldDB" id="A0A3Q8X5V3"/>
<dbReference type="RefSeq" id="WP_126016927.1">
    <property type="nucleotide sequence ID" value="NZ_CP034437.1"/>
</dbReference>
<gene>
    <name evidence="2" type="ORF">EJC50_17250</name>
</gene>
<proteinExistence type="predicted"/>
<reference evidence="3" key="1">
    <citation type="submission" date="2018-12" db="EMBL/GenBank/DDBJ databases">
        <title>Genome sequence of Peanibacillus sp.</title>
        <authorList>
            <person name="Subramani G."/>
            <person name="Srinivasan S."/>
            <person name="Kim M.K."/>
        </authorList>
    </citation>
    <scope>NUCLEOTIDE SEQUENCE [LARGE SCALE GENOMIC DNA]</scope>
    <source>
        <strain evidence="3">18JY67-1</strain>
    </source>
</reference>
<feature type="domain" description="N-acetyltransferase" evidence="1">
    <location>
        <begin position="12"/>
        <end position="177"/>
    </location>
</feature>
<dbReference type="PANTHER" id="PTHR43415">
    <property type="entry name" value="SPERMIDINE N(1)-ACETYLTRANSFERASE"/>
    <property type="match status" value="1"/>
</dbReference>
<dbReference type="PROSITE" id="PS51186">
    <property type="entry name" value="GNAT"/>
    <property type="match status" value="1"/>
</dbReference>
<sequence length="184" mass="21152">MTIHYAWSGSKVRLRPVRPEDWAEFHNNDLDSENARLCDEIHFPRSEEGTGIWAVHQSQNGPDGDNVFLAIATLDGTLVGSMNTMSCNARTGTFKYGISIFREHWRNGYATDAVKTVLRYYFEELRYQKVNASVYAFNDGSVALQEHLGFQLEGKLRNMIYTKGQHYDEYIYGLTKAEFEQLYG</sequence>
<dbReference type="PANTHER" id="PTHR43415:SF5">
    <property type="entry name" value="ACETYLTRANSFERASE"/>
    <property type="match status" value="1"/>
</dbReference>
<dbReference type="Proteomes" id="UP000272528">
    <property type="component" value="Chromosome"/>
</dbReference>
<dbReference type="GO" id="GO:0016747">
    <property type="term" value="F:acyltransferase activity, transferring groups other than amino-acyl groups"/>
    <property type="evidence" value="ECO:0007669"/>
    <property type="project" value="InterPro"/>
</dbReference>
<dbReference type="OrthoDB" id="9795206at2"/>
<dbReference type="SUPFAM" id="SSF55729">
    <property type="entry name" value="Acyl-CoA N-acyltransferases (Nat)"/>
    <property type="match status" value="1"/>
</dbReference>
<name>A0A3Q8X5V3_9BACL</name>
<evidence type="ECO:0000313" key="2">
    <source>
        <dbReference type="EMBL" id="AZN41220.1"/>
    </source>
</evidence>
<keyword evidence="2" id="KW-0808">Transferase</keyword>
<evidence type="ECO:0000313" key="3">
    <source>
        <dbReference type="Proteomes" id="UP000272528"/>
    </source>
</evidence>
<dbReference type="InterPro" id="IPR000182">
    <property type="entry name" value="GNAT_dom"/>
</dbReference>
<dbReference type="EMBL" id="CP034437">
    <property type="protein sequence ID" value="AZN41220.1"/>
    <property type="molecule type" value="Genomic_DNA"/>
</dbReference>